<gene>
    <name evidence="3" type="ORF">EHO59_16105</name>
</gene>
<evidence type="ECO:0000256" key="1">
    <source>
        <dbReference type="ARBA" id="ARBA00022801"/>
    </source>
</evidence>
<dbReference type="SUPFAM" id="SSF53474">
    <property type="entry name" value="alpha/beta-Hydrolases"/>
    <property type="match status" value="1"/>
</dbReference>
<dbReference type="AlphaFoldDB" id="A0A4R9FME0"/>
<evidence type="ECO:0000313" key="3">
    <source>
        <dbReference type="EMBL" id="TGJ99384.1"/>
    </source>
</evidence>
<protein>
    <submittedName>
        <fullName evidence="3">Alpha/beta hydrolase</fullName>
    </submittedName>
</protein>
<accession>A0A4R9FME0</accession>
<dbReference type="EMBL" id="RQEP01000019">
    <property type="protein sequence ID" value="TGJ99384.1"/>
    <property type="molecule type" value="Genomic_DNA"/>
</dbReference>
<dbReference type="RefSeq" id="WP_135589475.1">
    <property type="nucleotide sequence ID" value="NZ_RQEP01000019.1"/>
</dbReference>
<dbReference type="InterPro" id="IPR000639">
    <property type="entry name" value="Epox_hydrolase-like"/>
</dbReference>
<evidence type="ECO:0000313" key="4">
    <source>
        <dbReference type="Proteomes" id="UP000297453"/>
    </source>
</evidence>
<dbReference type="InterPro" id="IPR000073">
    <property type="entry name" value="AB_hydrolase_1"/>
</dbReference>
<organism evidence="3 4">
    <name type="scientific">Leptospira semungkisensis</name>
    <dbReference type="NCBI Taxonomy" id="2484985"/>
    <lineage>
        <taxon>Bacteria</taxon>
        <taxon>Pseudomonadati</taxon>
        <taxon>Spirochaetota</taxon>
        <taxon>Spirochaetia</taxon>
        <taxon>Leptospirales</taxon>
        <taxon>Leptospiraceae</taxon>
        <taxon>Leptospira</taxon>
    </lineage>
</organism>
<proteinExistence type="predicted"/>
<dbReference type="PANTHER" id="PTHR43329">
    <property type="entry name" value="EPOXIDE HYDROLASE"/>
    <property type="match status" value="1"/>
</dbReference>
<name>A0A4R9FME0_9LEPT</name>
<sequence>MEFEKIKIQANGLEFDVLKVGKGKNLALFLHGFPDDARSFLPLMERFSDSDFSCYAPFLRGYSKGSVPSGFKEGKTGTVSIADLAQDLDALLDKIKRKENPDKVLVLGHDWGSIAAYGLANLSPRSFDVLSTLSVPPLPVFIKNLFTHPLQIFRSWYILFFQLRFGIPEKAIQDGDFLRRLWKDWSPNWVLPEERFREVSQNLKESGALSTALGYYRGLMTPDSLKDWNRARELVFRKISVPSLVLTGDDDHCIDKSMFEGMDTSFRAPFELQIVSQAGHFLPLEAPDRINSYVLEFWKKHS</sequence>
<dbReference type="Gene3D" id="3.40.50.1820">
    <property type="entry name" value="alpha/beta hydrolase"/>
    <property type="match status" value="1"/>
</dbReference>
<evidence type="ECO:0000259" key="2">
    <source>
        <dbReference type="Pfam" id="PF12697"/>
    </source>
</evidence>
<keyword evidence="4" id="KW-1185">Reference proteome</keyword>
<dbReference type="Pfam" id="PF12697">
    <property type="entry name" value="Abhydrolase_6"/>
    <property type="match status" value="1"/>
</dbReference>
<keyword evidence="1 3" id="KW-0378">Hydrolase</keyword>
<comment type="caution">
    <text evidence="3">The sequence shown here is derived from an EMBL/GenBank/DDBJ whole genome shotgun (WGS) entry which is preliminary data.</text>
</comment>
<dbReference type="Proteomes" id="UP000297453">
    <property type="component" value="Unassembled WGS sequence"/>
</dbReference>
<feature type="domain" description="AB hydrolase-1" evidence="2">
    <location>
        <begin position="28"/>
        <end position="290"/>
    </location>
</feature>
<dbReference type="InterPro" id="IPR029058">
    <property type="entry name" value="AB_hydrolase_fold"/>
</dbReference>
<reference evidence="3" key="1">
    <citation type="journal article" date="2019" name="PLoS Negl. Trop. Dis.">
        <title>Revisiting the worldwide diversity of Leptospira species in the environment.</title>
        <authorList>
            <person name="Vincent A.T."/>
            <person name="Schiettekatte O."/>
            <person name="Bourhy P."/>
            <person name="Veyrier F.J."/>
            <person name="Picardeau M."/>
        </authorList>
    </citation>
    <scope>NUCLEOTIDE SEQUENCE [LARGE SCALE GENOMIC DNA]</scope>
    <source>
        <strain evidence="3">SSS9</strain>
    </source>
</reference>
<dbReference type="GO" id="GO:0016787">
    <property type="term" value="F:hydrolase activity"/>
    <property type="evidence" value="ECO:0007669"/>
    <property type="project" value="UniProtKB-KW"/>
</dbReference>
<dbReference type="OrthoDB" id="9773293at2"/>
<dbReference type="PRINTS" id="PR00412">
    <property type="entry name" value="EPOXHYDRLASE"/>
</dbReference>